<dbReference type="InterPro" id="IPR006657">
    <property type="entry name" value="MoPterin_dinucl-bd_dom"/>
</dbReference>
<dbReference type="Proteomes" id="UP000559987">
    <property type="component" value="Unassembled WGS sequence"/>
</dbReference>
<organism evidence="6 7">
    <name type="scientific">Simiduia aestuariiviva</name>
    <dbReference type="NCBI Taxonomy" id="1510459"/>
    <lineage>
        <taxon>Bacteria</taxon>
        <taxon>Pseudomonadati</taxon>
        <taxon>Pseudomonadota</taxon>
        <taxon>Gammaproteobacteria</taxon>
        <taxon>Cellvibrionales</taxon>
        <taxon>Cellvibrionaceae</taxon>
        <taxon>Simiduia</taxon>
    </lineage>
</organism>
<evidence type="ECO:0000259" key="5">
    <source>
        <dbReference type="PROSITE" id="PS51669"/>
    </source>
</evidence>
<comment type="similarity">
    <text evidence="1">Belongs to the prokaryotic molybdopterin-containing oxidoreductase family.</text>
</comment>
<dbReference type="PROSITE" id="PS51669">
    <property type="entry name" value="4FE4S_MOW_BIS_MGD"/>
    <property type="match status" value="1"/>
</dbReference>
<evidence type="ECO:0000256" key="4">
    <source>
        <dbReference type="ARBA" id="ARBA00023014"/>
    </source>
</evidence>
<gene>
    <name evidence="6" type="ORF">FHS30_002959</name>
</gene>
<dbReference type="GO" id="GO:0043546">
    <property type="term" value="F:molybdopterin cofactor binding"/>
    <property type="evidence" value="ECO:0007669"/>
    <property type="project" value="InterPro"/>
</dbReference>
<dbReference type="AlphaFoldDB" id="A0A839UUQ7"/>
<dbReference type="Pfam" id="PF01568">
    <property type="entry name" value="Molydop_binding"/>
    <property type="match status" value="1"/>
</dbReference>
<dbReference type="RefSeq" id="WP_183911237.1">
    <property type="nucleotide sequence ID" value="NZ_JACHXZ010000004.1"/>
</dbReference>
<keyword evidence="4" id="KW-0411">Iron-sulfur</keyword>
<dbReference type="Pfam" id="PF00384">
    <property type="entry name" value="Molybdopterin"/>
    <property type="match status" value="1"/>
</dbReference>
<evidence type="ECO:0000313" key="7">
    <source>
        <dbReference type="Proteomes" id="UP000559987"/>
    </source>
</evidence>
<dbReference type="PANTHER" id="PTHR43742">
    <property type="entry name" value="TRIMETHYLAMINE-N-OXIDE REDUCTASE"/>
    <property type="match status" value="1"/>
</dbReference>
<dbReference type="SUPFAM" id="SSF53706">
    <property type="entry name" value="Formate dehydrogenase/DMSO reductase, domains 1-3"/>
    <property type="match status" value="1"/>
</dbReference>
<reference evidence="6 7" key="1">
    <citation type="submission" date="2020-08" db="EMBL/GenBank/DDBJ databases">
        <title>Genomic Encyclopedia of Type Strains, Phase III (KMG-III): the genomes of soil and plant-associated and newly described type strains.</title>
        <authorList>
            <person name="Whitman W."/>
        </authorList>
    </citation>
    <scope>NUCLEOTIDE SEQUENCE [LARGE SCALE GENOMIC DNA]</scope>
    <source>
        <strain evidence="6 7">CECT 8571</strain>
    </source>
</reference>
<dbReference type="EMBL" id="JACHXZ010000004">
    <property type="protein sequence ID" value="MBB3169746.1"/>
    <property type="molecule type" value="Genomic_DNA"/>
</dbReference>
<dbReference type="Pfam" id="PF04879">
    <property type="entry name" value="Molybdop_Fe4S4"/>
    <property type="match status" value="1"/>
</dbReference>
<dbReference type="GO" id="GO:0051536">
    <property type="term" value="F:iron-sulfur cluster binding"/>
    <property type="evidence" value="ECO:0007669"/>
    <property type="project" value="UniProtKB-KW"/>
</dbReference>
<dbReference type="InterPro" id="IPR006656">
    <property type="entry name" value="Mopterin_OxRdtase"/>
</dbReference>
<proteinExistence type="inferred from homology"/>
<keyword evidence="7" id="KW-1185">Reference proteome</keyword>
<dbReference type="GO" id="GO:0046872">
    <property type="term" value="F:metal ion binding"/>
    <property type="evidence" value="ECO:0007669"/>
    <property type="project" value="UniProtKB-KW"/>
</dbReference>
<dbReference type="InterPro" id="IPR006963">
    <property type="entry name" value="Mopterin_OxRdtase_4Fe-4S_dom"/>
</dbReference>
<dbReference type="SMART" id="SM00926">
    <property type="entry name" value="Molybdop_Fe4S4"/>
    <property type="match status" value="1"/>
</dbReference>
<dbReference type="Gene3D" id="3.40.50.740">
    <property type="match status" value="1"/>
</dbReference>
<comment type="caution">
    <text evidence="6">The sequence shown here is derived from an EMBL/GenBank/DDBJ whole genome shotgun (WGS) entry which is preliminary data.</text>
</comment>
<dbReference type="Gene3D" id="2.40.40.20">
    <property type="match status" value="1"/>
</dbReference>
<evidence type="ECO:0000256" key="1">
    <source>
        <dbReference type="ARBA" id="ARBA00010312"/>
    </source>
</evidence>
<sequence length="701" mass="76004">MTHIHRRACHLCEAICGLEIESEGEQILSIKGDKDDPLSRGYICPKAVALQDIHTDPDRLREPHIKTEQGWRAVSWAEAIDHVAERLTRVQAQHGDDSVAVYAGNPAIHSVGTWLYSGMTTRVLNTRNRFSATSVDQLPHHVVGRLMYGHWLRIPIVDLDRSQWLLMLGANPLASNGSVMTAPNMPGRLKALQARGGKLIVVDPRRTETAKLADQYLPMPPGKDIYFLLAMLHHLFDRQLVNLGHLQPYVAGIDTLADALAPFTPALAEQHTGITARTIENLAEQLAREPKAAVYGRMGVSTQAHGSLCQWAIQLLNIVTGHLDVEGGLLLTRPAIDPAAPGSNPQELGKRHSRVRGLPAFAGEFPAATLADEILTPGAGQVRAMVTIAGNPVLSTPNGGQLDQALAQLDFMVAVDFYLNETTRHADVILPPASPLERDHYDLIFLALAVRNTARYSEALFAKPETARHDWEIFAELGNALRARKGQAVKPVVPPAQMLDHMLQAGAYGLSLAQLRDQPSGVDLGPLAPRMAELFSAEQPIELAPEPFLQAVRELPNPATPDSALQLIGRRHMRSNNSWMHNYHRLVKGKPRDQLFMHPVDMAARGIVDGAQVAIASRIGKVQAKVQACEDLMPGVVSLPHGFGHHRAGIGTQVASRHAGVSANDLTDHMALDSVSGNAAVNGVPVTVSAIAESKVEPVTA</sequence>
<dbReference type="Gene3D" id="3.40.228.10">
    <property type="entry name" value="Dimethylsulfoxide Reductase, domain 2"/>
    <property type="match status" value="1"/>
</dbReference>
<keyword evidence="3" id="KW-0408">Iron</keyword>
<dbReference type="InterPro" id="IPR050612">
    <property type="entry name" value="Prok_Mopterin_Oxidored"/>
</dbReference>
<keyword evidence="2" id="KW-0479">Metal-binding</keyword>
<dbReference type="Gene3D" id="2.20.25.90">
    <property type="entry name" value="ADC-like domains"/>
    <property type="match status" value="1"/>
</dbReference>
<protein>
    <submittedName>
        <fullName evidence="6">Anaerobic selenocysteine-containing dehydrogenase</fullName>
    </submittedName>
</protein>
<accession>A0A839UUQ7</accession>
<feature type="domain" description="4Fe-4S Mo/W bis-MGD-type" evidence="5">
    <location>
        <begin position="2"/>
        <end position="58"/>
    </location>
</feature>
<dbReference type="GO" id="GO:0016491">
    <property type="term" value="F:oxidoreductase activity"/>
    <property type="evidence" value="ECO:0007669"/>
    <property type="project" value="InterPro"/>
</dbReference>
<evidence type="ECO:0000313" key="6">
    <source>
        <dbReference type="EMBL" id="MBB3169746.1"/>
    </source>
</evidence>
<name>A0A839UUQ7_9GAMM</name>
<evidence type="ECO:0000256" key="3">
    <source>
        <dbReference type="ARBA" id="ARBA00023004"/>
    </source>
</evidence>
<evidence type="ECO:0000256" key="2">
    <source>
        <dbReference type="ARBA" id="ARBA00022723"/>
    </source>
</evidence>